<evidence type="ECO:0008006" key="3">
    <source>
        <dbReference type="Google" id="ProtNLM"/>
    </source>
</evidence>
<proteinExistence type="predicted"/>
<dbReference type="InterPro" id="IPR021808">
    <property type="entry name" value="DUF3383"/>
</dbReference>
<keyword evidence="2" id="KW-1185">Reference proteome</keyword>
<dbReference type="RefSeq" id="WP_039228096.1">
    <property type="nucleotide sequence ID" value="NZ_JENX01000026.1"/>
</dbReference>
<comment type="caution">
    <text evidence="1">The sequence shown here is derived from an EMBL/GenBank/DDBJ whole genome shotgun (WGS) entry which is preliminary data.</text>
</comment>
<evidence type="ECO:0000313" key="1">
    <source>
        <dbReference type="EMBL" id="KEI18251.1"/>
    </source>
</evidence>
<reference evidence="1 2" key="1">
    <citation type="submission" date="2014-02" db="EMBL/GenBank/DDBJ databases">
        <title>Plasmidome dynamics in the species complex Clostridium novyi sensu lato converts strains of independent lineages into distinctly different pathogens.</title>
        <authorList>
            <person name="Skarin H."/>
            <person name="Segerman B."/>
        </authorList>
    </citation>
    <scope>NUCLEOTIDE SEQUENCE [LARGE SCALE GENOMIC DNA]</scope>
    <source>
        <strain evidence="1 2">NCTC 9693</strain>
    </source>
</reference>
<protein>
    <recommendedName>
        <fullName evidence="3">DUF3383 family protein</fullName>
    </recommendedName>
</protein>
<dbReference type="Pfam" id="PF11863">
    <property type="entry name" value="DUF3383"/>
    <property type="match status" value="1"/>
</dbReference>
<gene>
    <name evidence="1" type="ORF">Z960_03795</name>
</gene>
<evidence type="ECO:0000313" key="2">
    <source>
        <dbReference type="Proteomes" id="UP000027937"/>
    </source>
</evidence>
<organism evidence="1 2">
    <name type="scientific">Clostridium haemolyticum NCTC 9693</name>
    <dbReference type="NCBI Taxonomy" id="1443114"/>
    <lineage>
        <taxon>Bacteria</taxon>
        <taxon>Bacillati</taxon>
        <taxon>Bacillota</taxon>
        <taxon>Clostridia</taxon>
        <taxon>Eubacteriales</taxon>
        <taxon>Clostridiaceae</taxon>
        <taxon>Clostridium</taxon>
    </lineage>
</organism>
<accession>A0ABR4THX3</accession>
<dbReference type="Proteomes" id="UP000027937">
    <property type="component" value="Unassembled WGS sequence"/>
</dbReference>
<name>A0ABR4THX3_CLOHA</name>
<dbReference type="EMBL" id="JENX01000026">
    <property type="protein sequence ID" value="KEI18251.1"/>
    <property type="molecule type" value="Genomic_DNA"/>
</dbReference>
<sequence length="340" mass="37968">MSSDIKVDITDASKAISIAGFGLTLVIATNKDYKYKEFDISEDISEVKKDFDTETEIYKIVETLASQEPRPDTVAIFGKNLSSSMKKATDLKDALNTLIAEHNDFYRILLDDKTEELIKVVSDFAEGNEKTFYTVVKENLKGDFSGKNRTCIQFKKDKSDERLDAATVGYATTRTAGSFTFKFKHLNNITADVLTNTELTKIRKSNMNAYVKKYGIAQLDDGKMASGIYIDQIESRDYIKNQIEYEIANVLMNSDKIPYTDNGIQKIVSAVKTALNRAFDKGIIAETSEGTGDFKIDYKTVDKISEQNRKARILTGITFKYVEAGAIHGTVVNGSVVMNL</sequence>